<evidence type="ECO:0000256" key="4">
    <source>
        <dbReference type="SAM" id="MobiDB-lite"/>
    </source>
</evidence>
<evidence type="ECO:0000313" key="7">
    <source>
        <dbReference type="EMBL" id="KAJ0408942.1"/>
    </source>
</evidence>
<dbReference type="InterPro" id="IPR029440">
    <property type="entry name" value="DRC1_C"/>
</dbReference>
<proteinExistence type="inferred from homology"/>
<dbReference type="InterPro" id="IPR039750">
    <property type="entry name" value="DRC1/DRC2"/>
</dbReference>
<feature type="domain" description="Dynein regulatory complex protein 1/2 N-terminal" evidence="5">
    <location>
        <begin position="83"/>
        <end position="183"/>
    </location>
</feature>
<feature type="domain" description="Dynein regulatory complex protein 1 C-terminal" evidence="6">
    <location>
        <begin position="652"/>
        <end position="711"/>
    </location>
</feature>
<reference evidence="7" key="1">
    <citation type="submission" date="2021-12" db="EMBL/GenBank/DDBJ databases">
        <title>Prjna785345.</title>
        <authorList>
            <person name="Rujirawat T."/>
            <person name="Krajaejun T."/>
        </authorList>
    </citation>
    <scope>NUCLEOTIDE SEQUENCE</scope>
    <source>
        <strain evidence="7">Pi057C3</strain>
    </source>
</reference>
<evidence type="ECO:0000313" key="8">
    <source>
        <dbReference type="Proteomes" id="UP001209570"/>
    </source>
</evidence>
<evidence type="ECO:0000259" key="5">
    <source>
        <dbReference type="Pfam" id="PF14772"/>
    </source>
</evidence>
<feature type="coiled-coil region" evidence="3">
    <location>
        <begin position="242"/>
        <end position="376"/>
    </location>
</feature>
<keyword evidence="8" id="KW-1185">Reference proteome</keyword>
<evidence type="ECO:0000256" key="1">
    <source>
        <dbReference type="ARBA" id="ARBA00009688"/>
    </source>
</evidence>
<accession>A0AAD5QCK0</accession>
<evidence type="ECO:0000259" key="6">
    <source>
        <dbReference type="Pfam" id="PF14775"/>
    </source>
</evidence>
<feature type="compositionally biased region" description="Basic and acidic residues" evidence="4">
    <location>
        <begin position="1"/>
        <end position="40"/>
    </location>
</feature>
<feature type="coiled-coil region" evidence="3">
    <location>
        <begin position="77"/>
        <end position="113"/>
    </location>
</feature>
<dbReference type="PANTHER" id="PTHR21625:SF1">
    <property type="entry name" value="DYNEIN REGULATORY COMPLEX PROTEIN 1"/>
    <property type="match status" value="1"/>
</dbReference>
<dbReference type="GO" id="GO:0060285">
    <property type="term" value="P:cilium-dependent cell motility"/>
    <property type="evidence" value="ECO:0007669"/>
    <property type="project" value="TreeGrafter"/>
</dbReference>
<protein>
    <recommendedName>
        <fullName evidence="9">Dynein regulatory complex protein 1</fullName>
    </recommendedName>
</protein>
<dbReference type="EMBL" id="JAKCXM010000007">
    <property type="protein sequence ID" value="KAJ0408942.1"/>
    <property type="molecule type" value="Genomic_DNA"/>
</dbReference>
<keyword evidence="2 3" id="KW-0175">Coiled coil</keyword>
<dbReference type="GO" id="GO:0003352">
    <property type="term" value="P:regulation of cilium movement"/>
    <property type="evidence" value="ECO:0007669"/>
    <property type="project" value="TreeGrafter"/>
</dbReference>
<dbReference type="PANTHER" id="PTHR21625">
    <property type="entry name" value="NYD-SP28 PROTEIN"/>
    <property type="match status" value="1"/>
</dbReference>
<name>A0AAD5QCK0_PYTIN</name>
<feature type="coiled-coil region" evidence="3">
    <location>
        <begin position="686"/>
        <end position="713"/>
    </location>
</feature>
<sequence length="730" mass="84475">MDASGKGHDPASEASDREARVAARRQRIDARNASKDDETRKKKQQVAEAKRMSRGQQQIADSLNQLDRRKLAGIQHVTSVRIQADDAENKRRIEEEERRHRRIERLQQEAIDSGAKNAAVEMRWPDLFEYSMPQELHREMELQNRACAEILASKDAVIKEFQAQLKAKDEQYVTALKVQAEDVEKLVERMRVQYREMQEEYEMELDQMEDAFLKERDELIANNKLEIDSLFEKRREMEMIYMEAKQARDEQYLKEIEDLRVKDAEDYNELKIKLETNIQTLEQQLEEMRATYQLNTEKLEYNYRVLTERDMENSATLSQQKRKLARLKDTLSTLITKYNQTDARDRNQNQELTDEYRRITKQYKDLQKKYAHFEASDMQTFEEVWAMHEDDAVAKIEKLLKADRIVHEQQLGLTWKPPAKSIRKWRNAGDVKKKPEPSPPPPHVDDSNHTSDHLSSSSHAQNSSSNSHIDAFNDVEVVAEKKISAPKLKYMLKMLASEAGFLVNGSVQQALENLPDDEAELVKADMIMRALGVDNEDDMERLMGMFFEDPRAEIPPDYTVPGAAKSSQASAQQLVPNAKWGIIVGPEDVIRVCKQFVEELNEHKRLAPMARILRRSSNTLLGHSESTSEDHKSKGATSLAQLKAKAKRADKEYWDAVVKVIPPRTMRVMTTLEKGLTLYHQALLRRKDLIDEVTALKDQNAELKKLLKQYLAAPINEDLLVPPTQMQMYQ</sequence>
<gene>
    <name evidence="7" type="ORF">P43SY_002821</name>
</gene>
<dbReference type="Pfam" id="PF14775">
    <property type="entry name" value="NYD-SP28_assoc"/>
    <property type="match status" value="1"/>
</dbReference>
<dbReference type="GO" id="GO:0005858">
    <property type="term" value="C:axonemal dynein complex"/>
    <property type="evidence" value="ECO:0007669"/>
    <property type="project" value="InterPro"/>
</dbReference>
<dbReference type="GO" id="GO:0070286">
    <property type="term" value="P:axonemal dynein complex assembly"/>
    <property type="evidence" value="ECO:0007669"/>
    <property type="project" value="InterPro"/>
</dbReference>
<feature type="compositionally biased region" description="Basic and acidic residues" evidence="4">
    <location>
        <begin position="443"/>
        <end position="452"/>
    </location>
</feature>
<feature type="coiled-coil region" evidence="3">
    <location>
        <begin position="173"/>
        <end position="218"/>
    </location>
</feature>
<evidence type="ECO:0000256" key="3">
    <source>
        <dbReference type="SAM" id="Coils"/>
    </source>
</evidence>
<dbReference type="Proteomes" id="UP001209570">
    <property type="component" value="Unassembled WGS sequence"/>
</dbReference>
<comment type="caution">
    <text evidence="7">The sequence shown here is derived from an EMBL/GenBank/DDBJ whole genome shotgun (WGS) entry which is preliminary data.</text>
</comment>
<comment type="similarity">
    <text evidence="1">Belongs to the DRC1 family.</text>
</comment>
<dbReference type="AlphaFoldDB" id="A0AAD5QCK0"/>
<evidence type="ECO:0008006" key="9">
    <source>
        <dbReference type="Google" id="ProtNLM"/>
    </source>
</evidence>
<dbReference type="Pfam" id="PF14772">
    <property type="entry name" value="NYD-SP28"/>
    <property type="match status" value="1"/>
</dbReference>
<feature type="region of interest" description="Disordered" evidence="4">
    <location>
        <begin position="622"/>
        <end position="641"/>
    </location>
</feature>
<feature type="region of interest" description="Disordered" evidence="4">
    <location>
        <begin position="1"/>
        <end position="60"/>
    </location>
</feature>
<feature type="compositionally biased region" description="Low complexity" evidence="4">
    <location>
        <begin position="453"/>
        <end position="467"/>
    </location>
</feature>
<organism evidence="7 8">
    <name type="scientific">Pythium insidiosum</name>
    <name type="common">Pythiosis disease agent</name>
    <dbReference type="NCBI Taxonomy" id="114742"/>
    <lineage>
        <taxon>Eukaryota</taxon>
        <taxon>Sar</taxon>
        <taxon>Stramenopiles</taxon>
        <taxon>Oomycota</taxon>
        <taxon>Peronosporomycetes</taxon>
        <taxon>Pythiales</taxon>
        <taxon>Pythiaceae</taxon>
        <taxon>Pythium</taxon>
    </lineage>
</organism>
<dbReference type="InterPro" id="IPR039505">
    <property type="entry name" value="DRC1/2_N"/>
</dbReference>
<feature type="region of interest" description="Disordered" evidence="4">
    <location>
        <begin position="429"/>
        <end position="467"/>
    </location>
</feature>
<evidence type="ECO:0000256" key="2">
    <source>
        <dbReference type="ARBA" id="ARBA00023054"/>
    </source>
</evidence>